<evidence type="ECO:0008006" key="4">
    <source>
        <dbReference type="Google" id="ProtNLM"/>
    </source>
</evidence>
<name>A0A399CY71_9BACT</name>
<keyword evidence="3" id="KW-1185">Reference proteome</keyword>
<evidence type="ECO:0000313" key="2">
    <source>
        <dbReference type="EMBL" id="RIH64379.1"/>
    </source>
</evidence>
<dbReference type="InterPro" id="IPR047698">
    <property type="entry name" value="ArsF-like"/>
</dbReference>
<evidence type="ECO:0000256" key="1">
    <source>
        <dbReference type="SAM" id="SignalP"/>
    </source>
</evidence>
<keyword evidence="1" id="KW-0732">Signal</keyword>
<sequence length="135" mass="15159">MKTKINATFFVLIFSLLAGLSISAQPAKQNQEKGKAKVNVYYFHFNTRCATCRTVESEARQNVEDLFGKEARFASYNLDNPAGEAKGKELGVNSQCLIVVKEDTIINITKEGFMYARTAPEKFKKVIEEKINSLL</sequence>
<organism evidence="2 3">
    <name type="scientific">Mariniphaga sediminis</name>
    <dbReference type="NCBI Taxonomy" id="1628158"/>
    <lineage>
        <taxon>Bacteria</taxon>
        <taxon>Pseudomonadati</taxon>
        <taxon>Bacteroidota</taxon>
        <taxon>Bacteroidia</taxon>
        <taxon>Marinilabiliales</taxon>
        <taxon>Prolixibacteraceae</taxon>
        <taxon>Mariniphaga</taxon>
    </lineage>
</organism>
<dbReference type="NCBIfam" id="NF040494">
    <property type="entry name" value="nitrored_ArsF"/>
    <property type="match status" value="1"/>
</dbReference>
<feature type="signal peptide" evidence="1">
    <location>
        <begin position="1"/>
        <end position="26"/>
    </location>
</feature>
<dbReference type="OrthoDB" id="5524063at2"/>
<accession>A0A399CY71</accession>
<evidence type="ECO:0000313" key="3">
    <source>
        <dbReference type="Proteomes" id="UP000266441"/>
    </source>
</evidence>
<dbReference type="AlphaFoldDB" id="A0A399CY71"/>
<protein>
    <recommendedName>
        <fullName evidence="4">Thioredoxin</fullName>
    </recommendedName>
</protein>
<gene>
    <name evidence="2" type="ORF">D1164_14915</name>
</gene>
<dbReference type="RefSeq" id="WP_119350804.1">
    <property type="nucleotide sequence ID" value="NZ_JBFHKJ010000380.1"/>
</dbReference>
<proteinExistence type="predicted"/>
<comment type="caution">
    <text evidence="2">The sequence shown here is derived from an EMBL/GenBank/DDBJ whole genome shotgun (WGS) entry which is preliminary data.</text>
</comment>
<feature type="chain" id="PRO_5017380917" description="Thioredoxin" evidence="1">
    <location>
        <begin position="27"/>
        <end position="135"/>
    </location>
</feature>
<dbReference type="Proteomes" id="UP000266441">
    <property type="component" value="Unassembled WGS sequence"/>
</dbReference>
<dbReference type="EMBL" id="QWET01000011">
    <property type="protein sequence ID" value="RIH64379.1"/>
    <property type="molecule type" value="Genomic_DNA"/>
</dbReference>
<reference evidence="2 3" key="1">
    <citation type="journal article" date="2015" name="Int. J. Syst. Evol. Microbiol.">
        <title>Mariniphaga sediminis sp. nov., isolated from coastal sediment.</title>
        <authorList>
            <person name="Wang F.Q."/>
            <person name="Shen Q.Y."/>
            <person name="Chen G.J."/>
            <person name="Du Z.J."/>
        </authorList>
    </citation>
    <scope>NUCLEOTIDE SEQUENCE [LARGE SCALE GENOMIC DNA]</scope>
    <source>
        <strain evidence="2 3">SY21</strain>
    </source>
</reference>